<reference evidence="2" key="2">
    <citation type="submission" date="2023-06" db="EMBL/GenBank/DDBJ databases">
        <authorList>
            <consortium name="Lawrence Berkeley National Laboratory"/>
            <person name="Haridas S."/>
            <person name="Hensen N."/>
            <person name="Bonometti L."/>
            <person name="Westerberg I."/>
            <person name="Brannstrom I.O."/>
            <person name="Guillou S."/>
            <person name="Cros-Aarteil S."/>
            <person name="Calhoun S."/>
            <person name="Kuo A."/>
            <person name="Mondo S."/>
            <person name="Pangilinan J."/>
            <person name="Riley R."/>
            <person name="Labutti K."/>
            <person name="Andreopoulos B."/>
            <person name="Lipzen A."/>
            <person name="Chen C."/>
            <person name="Yanf M."/>
            <person name="Daum C."/>
            <person name="Ng V."/>
            <person name="Clum A."/>
            <person name="Steindorff A."/>
            <person name="Ohm R."/>
            <person name="Martin F."/>
            <person name="Silar P."/>
            <person name="Natvig D."/>
            <person name="Lalanne C."/>
            <person name="Gautier V."/>
            <person name="Ament-Velasquez S.L."/>
            <person name="Kruys A."/>
            <person name="Hutchinson M.I."/>
            <person name="Powell A.J."/>
            <person name="Barry K."/>
            <person name="Miller A.N."/>
            <person name="Grigoriev I.V."/>
            <person name="Debuchy R."/>
            <person name="Gladieux P."/>
            <person name="Thoren M.H."/>
            <person name="Johannesson H."/>
        </authorList>
    </citation>
    <scope>NUCLEOTIDE SEQUENCE</scope>
    <source>
        <strain evidence="2">CBS 958.72</strain>
    </source>
</reference>
<feature type="compositionally biased region" description="Basic residues" evidence="1">
    <location>
        <begin position="174"/>
        <end position="186"/>
    </location>
</feature>
<proteinExistence type="predicted"/>
<keyword evidence="3" id="KW-1185">Reference proteome</keyword>
<accession>A0AAE0N5V4</accession>
<name>A0AAE0N5V4_9PEZI</name>
<comment type="caution">
    <text evidence="2">The sequence shown here is derived from an EMBL/GenBank/DDBJ whole genome shotgun (WGS) entry which is preliminary data.</text>
</comment>
<feature type="region of interest" description="Disordered" evidence="1">
    <location>
        <begin position="1"/>
        <end position="25"/>
    </location>
</feature>
<reference evidence="2" key="1">
    <citation type="journal article" date="2023" name="Mol. Phylogenet. Evol.">
        <title>Genome-scale phylogeny and comparative genomics of the fungal order Sordariales.</title>
        <authorList>
            <person name="Hensen N."/>
            <person name="Bonometti L."/>
            <person name="Westerberg I."/>
            <person name="Brannstrom I.O."/>
            <person name="Guillou S."/>
            <person name="Cros-Aarteil S."/>
            <person name="Calhoun S."/>
            <person name="Haridas S."/>
            <person name="Kuo A."/>
            <person name="Mondo S."/>
            <person name="Pangilinan J."/>
            <person name="Riley R."/>
            <person name="LaButti K."/>
            <person name="Andreopoulos B."/>
            <person name="Lipzen A."/>
            <person name="Chen C."/>
            <person name="Yan M."/>
            <person name="Daum C."/>
            <person name="Ng V."/>
            <person name="Clum A."/>
            <person name="Steindorff A."/>
            <person name="Ohm R.A."/>
            <person name="Martin F."/>
            <person name="Silar P."/>
            <person name="Natvig D.O."/>
            <person name="Lalanne C."/>
            <person name="Gautier V."/>
            <person name="Ament-Velasquez S.L."/>
            <person name="Kruys A."/>
            <person name="Hutchinson M.I."/>
            <person name="Powell A.J."/>
            <person name="Barry K."/>
            <person name="Miller A.N."/>
            <person name="Grigoriev I.V."/>
            <person name="Debuchy R."/>
            <person name="Gladieux P."/>
            <person name="Hiltunen Thoren M."/>
            <person name="Johannesson H."/>
        </authorList>
    </citation>
    <scope>NUCLEOTIDE SEQUENCE</scope>
    <source>
        <strain evidence="2">CBS 958.72</strain>
    </source>
</reference>
<sequence>MPPKKSAAATSESADGPAVPTLKGKVPTEGDTKFIFALLENFSTKPDFDWEKIAVILGLKDTKCTKERWRQIRLKYDIDVPETAGAAATPSRAKKTPATPATAAASGDVGGDAVMEPFTPTPKKRRAPAAKKAAPKSASTVVSEDELGGKATPKSAAKKRGSEDGENNDAQSPPKKKPTPRKRAPAKKAAAPTSASVAEETAKLKLEAGGKEEEPHVKEEQSAEAADKDGDVDMKNDGAKEDSPLSDAPDGI</sequence>
<evidence type="ECO:0000313" key="2">
    <source>
        <dbReference type="EMBL" id="KAK3371400.1"/>
    </source>
</evidence>
<dbReference type="Proteomes" id="UP001287356">
    <property type="component" value="Unassembled WGS sequence"/>
</dbReference>
<protein>
    <recommendedName>
        <fullName evidence="4">Myb-like domain-containing protein</fullName>
    </recommendedName>
</protein>
<evidence type="ECO:0000256" key="1">
    <source>
        <dbReference type="SAM" id="MobiDB-lite"/>
    </source>
</evidence>
<feature type="compositionally biased region" description="Basic and acidic residues" evidence="1">
    <location>
        <begin position="200"/>
        <end position="243"/>
    </location>
</feature>
<dbReference type="AlphaFoldDB" id="A0AAE0N5V4"/>
<evidence type="ECO:0008006" key="4">
    <source>
        <dbReference type="Google" id="ProtNLM"/>
    </source>
</evidence>
<dbReference type="EMBL" id="JAULSN010000005">
    <property type="protein sequence ID" value="KAK3371400.1"/>
    <property type="molecule type" value="Genomic_DNA"/>
</dbReference>
<organism evidence="2 3">
    <name type="scientific">Lasiosphaeria ovina</name>
    <dbReference type="NCBI Taxonomy" id="92902"/>
    <lineage>
        <taxon>Eukaryota</taxon>
        <taxon>Fungi</taxon>
        <taxon>Dikarya</taxon>
        <taxon>Ascomycota</taxon>
        <taxon>Pezizomycotina</taxon>
        <taxon>Sordariomycetes</taxon>
        <taxon>Sordariomycetidae</taxon>
        <taxon>Sordariales</taxon>
        <taxon>Lasiosphaeriaceae</taxon>
        <taxon>Lasiosphaeria</taxon>
    </lineage>
</organism>
<evidence type="ECO:0000313" key="3">
    <source>
        <dbReference type="Proteomes" id="UP001287356"/>
    </source>
</evidence>
<feature type="compositionally biased region" description="Low complexity" evidence="1">
    <location>
        <begin position="86"/>
        <end position="114"/>
    </location>
</feature>
<feature type="region of interest" description="Disordered" evidence="1">
    <location>
        <begin position="82"/>
        <end position="252"/>
    </location>
</feature>
<gene>
    <name evidence="2" type="ORF">B0T24DRAFT_721519</name>
</gene>
<feature type="compositionally biased region" description="Low complexity" evidence="1">
    <location>
        <begin position="130"/>
        <end position="139"/>
    </location>
</feature>